<comment type="cofactor">
    <cofactor evidence="1">
        <name>Fe(2+)</name>
        <dbReference type="ChEBI" id="CHEBI:29033"/>
    </cofactor>
</comment>
<dbReference type="InterPro" id="IPR003819">
    <property type="entry name" value="TauD/TfdA-like"/>
</dbReference>
<keyword evidence="4" id="KW-0223">Dioxygenase</keyword>
<dbReference type="STRING" id="1314776.A0A166AS64"/>
<dbReference type="InterPro" id="IPR010376">
    <property type="entry name" value="GBBH-like_N"/>
</dbReference>
<proteinExistence type="inferred from homology"/>
<protein>
    <submittedName>
        <fullName evidence="9">Clavaminate synthase-like protein</fullName>
    </submittedName>
</protein>
<evidence type="ECO:0000256" key="1">
    <source>
        <dbReference type="ARBA" id="ARBA00001954"/>
    </source>
</evidence>
<organism evidence="9 10">
    <name type="scientific">Sistotremastrum suecicum HHB10207 ss-3</name>
    <dbReference type="NCBI Taxonomy" id="1314776"/>
    <lineage>
        <taxon>Eukaryota</taxon>
        <taxon>Fungi</taxon>
        <taxon>Dikarya</taxon>
        <taxon>Basidiomycota</taxon>
        <taxon>Agaricomycotina</taxon>
        <taxon>Agaricomycetes</taxon>
        <taxon>Sistotremastrales</taxon>
        <taxon>Sistotremastraceae</taxon>
        <taxon>Sistotremastrum</taxon>
    </lineage>
</organism>
<evidence type="ECO:0000259" key="7">
    <source>
        <dbReference type="Pfam" id="PF02668"/>
    </source>
</evidence>
<evidence type="ECO:0000313" key="9">
    <source>
        <dbReference type="EMBL" id="KZT35621.1"/>
    </source>
</evidence>
<dbReference type="GO" id="GO:0045329">
    <property type="term" value="P:carnitine biosynthetic process"/>
    <property type="evidence" value="ECO:0007669"/>
    <property type="project" value="TreeGrafter"/>
</dbReference>
<dbReference type="InterPro" id="IPR042098">
    <property type="entry name" value="TauD-like_sf"/>
</dbReference>
<gene>
    <name evidence="9" type="ORF">SISSUDRAFT_1064312</name>
</gene>
<accession>A0A166AS64</accession>
<feature type="domain" description="TauD/TfdA-like" evidence="7">
    <location>
        <begin position="158"/>
        <end position="399"/>
    </location>
</feature>
<sequence length="444" mass="50799">MWKISRRATPLKFFRKSLGSVHLRCQSSTSNGIGLEFGQGPKRTIENLSWQWLRDSCQCPHCVHPSTRQKLHKSSDISSDIAPIPRDGQLYELSATDLKVVWPSSDASSHPHESSYPLSWLHQHSTFSKTPGYRMLPSPKSWDKAQLSSSPGLWVPYSQLRSSQEIALSSLEHLLVYGILFVSGVPNTETADATCELRRLARVFGNLRHTFYGDTWDVKSVKESRNIAYTNLNLDFHADLLYFHDPPKYQMLHSLRNRVKGGLSAFVDGFHASHRLRESSPDMFATLATTPVHFHYDNDGHYHYNCHPTIELEHGQVRQINYSPPFQAPLMPNTPVKFYDALRRFSDLLSDESAIFKRKMSEGQAVIFDNRRVLHARTSYEEIQGEASNEASRWLKGCYVEGDAVWDRYRILNRECHYPDDYTDLIKARAGRLNSDAGERVLEG</sequence>
<dbReference type="SUPFAM" id="SSF51197">
    <property type="entry name" value="Clavaminate synthase-like"/>
    <property type="match status" value="1"/>
</dbReference>
<keyword evidence="3" id="KW-0479">Metal-binding</keyword>
<dbReference type="InterPro" id="IPR038492">
    <property type="entry name" value="GBBH-like_N_sf"/>
</dbReference>
<evidence type="ECO:0000313" key="10">
    <source>
        <dbReference type="Proteomes" id="UP000076798"/>
    </source>
</evidence>
<dbReference type="Gene3D" id="3.30.2020.30">
    <property type="match status" value="1"/>
</dbReference>
<dbReference type="OrthoDB" id="406634at2759"/>
<dbReference type="GO" id="GO:0046872">
    <property type="term" value="F:metal ion binding"/>
    <property type="evidence" value="ECO:0007669"/>
    <property type="project" value="UniProtKB-KW"/>
</dbReference>
<dbReference type="AlphaFoldDB" id="A0A166AS64"/>
<dbReference type="Pfam" id="PF02668">
    <property type="entry name" value="TauD"/>
    <property type="match status" value="1"/>
</dbReference>
<keyword evidence="5" id="KW-0560">Oxidoreductase</keyword>
<dbReference type="PANTHER" id="PTHR10696:SF25">
    <property type="entry name" value="OXIDOREDUCTASE AIM17-RELATED"/>
    <property type="match status" value="1"/>
</dbReference>
<evidence type="ECO:0000256" key="2">
    <source>
        <dbReference type="ARBA" id="ARBA00008654"/>
    </source>
</evidence>
<dbReference type="GO" id="GO:0005739">
    <property type="term" value="C:mitochondrion"/>
    <property type="evidence" value="ECO:0007669"/>
    <property type="project" value="TreeGrafter"/>
</dbReference>
<keyword evidence="10" id="KW-1185">Reference proteome</keyword>
<dbReference type="Gene3D" id="3.60.130.10">
    <property type="entry name" value="Clavaminate synthase-like"/>
    <property type="match status" value="1"/>
</dbReference>
<dbReference type="PANTHER" id="PTHR10696">
    <property type="entry name" value="GAMMA-BUTYROBETAINE HYDROXYLASE-RELATED"/>
    <property type="match status" value="1"/>
</dbReference>
<evidence type="ECO:0000256" key="4">
    <source>
        <dbReference type="ARBA" id="ARBA00022964"/>
    </source>
</evidence>
<evidence type="ECO:0000256" key="5">
    <source>
        <dbReference type="ARBA" id="ARBA00023002"/>
    </source>
</evidence>
<keyword evidence="6" id="KW-0408">Iron</keyword>
<reference evidence="9 10" key="1">
    <citation type="journal article" date="2016" name="Mol. Biol. Evol.">
        <title>Comparative Genomics of Early-Diverging Mushroom-Forming Fungi Provides Insights into the Origins of Lignocellulose Decay Capabilities.</title>
        <authorList>
            <person name="Nagy L.G."/>
            <person name="Riley R."/>
            <person name="Tritt A."/>
            <person name="Adam C."/>
            <person name="Daum C."/>
            <person name="Floudas D."/>
            <person name="Sun H."/>
            <person name="Yadav J.S."/>
            <person name="Pangilinan J."/>
            <person name="Larsson K.H."/>
            <person name="Matsuura K."/>
            <person name="Barry K."/>
            <person name="Labutti K."/>
            <person name="Kuo R."/>
            <person name="Ohm R.A."/>
            <person name="Bhattacharya S.S."/>
            <person name="Shirouzu T."/>
            <person name="Yoshinaga Y."/>
            <person name="Martin F.M."/>
            <person name="Grigoriev I.V."/>
            <person name="Hibbett D.S."/>
        </authorList>
    </citation>
    <scope>NUCLEOTIDE SEQUENCE [LARGE SCALE GENOMIC DNA]</scope>
    <source>
        <strain evidence="9 10">HHB10207 ss-3</strain>
    </source>
</reference>
<dbReference type="CDD" id="cd00250">
    <property type="entry name" value="CAS_like"/>
    <property type="match status" value="1"/>
</dbReference>
<evidence type="ECO:0000256" key="6">
    <source>
        <dbReference type="ARBA" id="ARBA00023004"/>
    </source>
</evidence>
<feature type="domain" description="Gamma-butyrobetaine hydroxylase-like N-terminal" evidence="8">
    <location>
        <begin position="45"/>
        <end position="122"/>
    </location>
</feature>
<dbReference type="Pfam" id="PF06155">
    <property type="entry name" value="GBBH-like_N"/>
    <property type="match status" value="1"/>
</dbReference>
<evidence type="ECO:0000256" key="3">
    <source>
        <dbReference type="ARBA" id="ARBA00022723"/>
    </source>
</evidence>
<dbReference type="InterPro" id="IPR050411">
    <property type="entry name" value="AlphaKG_dependent_hydroxylases"/>
</dbReference>
<evidence type="ECO:0000259" key="8">
    <source>
        <dbReference type="Pfam" id="PF06155"/>
    </source>
</evidence>
<dbReference type="EMBL" id="KV428133">
    <property type="protein sequence ID" value="KZT35621.1"/>
    <property type="molecule type" value="Genomic_DNA"/>
</dbReference>
<dbReference type="GO" id="GO:0016706">
    <property type="term" value="F:2-oxoglutarate-dependent dioxygenase activity"/>
    <property type="evidence" value="ECO:0007669"/>
    <property type="project" value="UniProtKB-ARBA"/>
</dbReference>
<comment type="similarity">
    <text evidence="2">Belongs to the gamma-BBH/TMLD family.</text>
</comment>
<name>A0A166AS64_9AGAM</name>
<dbReference type="Proteomes" id="UP000076798">
    <property type="component" value="Unassembled WGS sequence"/>
</dbReference>